<reference evidence="1" key="1">
    <citation type="submission" date="2023-03" db="EMBL/GenBank/DDBJ databases">
        <authorList>
            <person name="Steffen K."/>
            <person name="Cardenas P."/>
        </authorList>
    </citation>
    <scope>NUCLEOTIDE SEQUENCE</scope>
</reference>
<protein>
    <submittedName>
        <fullName evidence="1">Uncharacterized protein</fullName>
    </submittedName>
</protein>
<dbReference type="AlphaFoldDB" id="A0AA35WYE2"/>
<sequence length="66" mass="7518">MPGQSEVTMEEFRLMVDRAGLGLSDQELEELKPIYDLYAAYATQLHDINYGAEEMVVEFHPDWPGA</sequence>
<dbReference type="Proteomes" id="UP001174909">
    <property type="component" value="Unassembled WGS sequence"/>
</dbReference>
<proteinExistence type="predicted"/>
<name>A0AA35WYE2_GEOBA</name>
<keyword evidence="2" id="KW-1185">Reference proteome</keyword>
<accession>A0AA35WYE2</accession>
<organism evidence="1 2">
    <name type="scientific">Geodia barretti</name>
    <name type="common">Barrett's horny sponge</name>
    <dbReference type="NCBI Taxonomy" id="519541"/>
    <lineage>
        <taxon>Eukaryota</taxon>
        <taxon>Metazoa</taxon>
        <taxon>Porifera</taxon>
        <taxon>Demospongiae</taxon>
        <taxon>Heteroscleromorpha</taxon>
        <taxon>Tetractinellida</taxon>
        <taxon>Astrophorina</taxon>
        <taxon>Geodiidae</taxon>
        <taxon>Geodia</taxon>
    </lineage>
</organism>
<gene>
    <name evidence="1" type="ORF">GBAR_LOCUS17671</name>
</gene>
<comment type="caution">
    <text evidence="1">The sequence shown here is derived from an EMBL/GenBank/DDBJ whole genome shotgun (WGS) entry which is preliminary data.</text>
</comment>
<evidence type="ECO:0000313" key="1">
    <source>
        <dbReference type="EMBL" id="CAI8031152.1"/>
    </source>
</evidence>
<dbReference type="EMBL" id="CASHTH010002521">
    <property type="protein sequence ID" value="CAI8031152.1"/>
    <property type="molecule type" value="Genomic_DNA"/>
</dbReference>
<evidence type="ECO:0000313" key="2">
    <source>
        <dbReference type="Proteomes" id="UP001174909"/>
    </source>
</evidence>